<dbReference type="PANTHER" id="PTHR30619">
    <property type="entry name" value="DNA INTERNALIZATION/COMPETENCE PROTEIN COMEC/REC2"/>
    <property type="match status" value="1"/>
</dbReference>
<dbReference type="RefSeq" id="WP_268778649.1">
    <property type="nucleotide sequence ID" value="NZ_JAPRAT010000002.1"/>
</dbReference>
<dbReference type="SUPFAM" id="SSF56281">
    <property type="entry name" value="Metallo-hydrolase/oxidoreductase"/>
    <property type="match status" value="1"/>
</dbReference>
<accession>A0A9J6R9D3</accession>
<dbReference type="EMBL" id="JAPRAT010000002">
    <property type="protein sequence ID" value="MCZ0701881.1"/>
    <property type="molecule type" value="Genomic_DNA"/>
</dbReference>
<gene>
    <name evidence="1" type="ORF">OWO01_01475</name>
</gene>
<dbReference type="Proteomes" id="UP001084197">
    <property type="component" value="Unassembled WGS sequence"/>
</dbReference>
<name>A0A9J6R9D3_9BACI</name>
<reference evidence="1" key="1">
    <citation type="submission" date="2022-11" db="EMBL/GenBank/DDBJ databases">
        <title>WGS of Natronobacillus azotifigens 24KS-1, an anaerobic diazotrophic haloalkaliphile from soda-rich habitats.</title>
        <authorList>
            <person name="Sorokin D.Y."/>
            <person name="Merkel A.Y."/>
        </authorList>
    </citation>
    <scope>NUCLEOTIDE SEQUENCE</scope>
    <source>
        <strain evidence="1">24KS-1</strain>
    </source>
</reference>
<sequence>MRLKRFIILCISIGIPFLVSFSSEDYQTGVIELEEASLYFLNLPDGEATLIKTPQKGYYLINTASAYSKDALFDKLKHLHIKKIEGLFLTEETDQYAENAGAIIEEFEVSDLYLSNHSTLRSHYSELDVNLHLLKENDFINLESDLSVKVLATNSGGAMTLLLNYGETTILYMGIDDPVHDLMIQHHQLNPNIIKVANFGQGYSPSEELLQACDPHVGIVFHEKNELVNEDIINRLEQFWIDVYQLKQVGTTIVRMNKNDYEIIP</sequence>
<evidence type="ECO:0008006" key="3">
    <source>
        <dbReference type="Google" id="ProtNLM"/>
    </source>
</evidence>
<organism evidence="1 2">
    <name type="scientific">Natronobacillus azotifigens</name>
    <dbReference type="NCBI Taxonomy" id="472978"/>
    <lineage>
        <taxon>Bacteria</taxon>
        <taxon>Bacillati</taxon>
        <taxon>Bacillota</taxon>
        <taxon>Bacilli</taxon>
        <taxon>Bacillales</taxon>
        <taxon>Bacillaceae</taxon>
        <taxon>Natronobacillus</taxon>
    </lineage>
</organism>
<proteinExistence type="predicted"/>
<dbReference type="PANTHER" id="PTHR30619:SF1">
    <property type="entry name" value="RECOMBINATION PROTEIN 2"/>
    <property type="match status" value="1"/>
</dbReference>
<evidence type="ECO:0000313" key="2">
    <source>
        <dbReference type="Proteomes" id="UP001084197"/>
    </source>
</evidence>
<dbReference type="AlphaFoldDB" id="A0A9J6R9D3"/>
<comment type="caution">
    <text evidence="1">The sequence shown here is derived from an EMBL/GenBank/DDBJ whole genome shotgun (WGS) entry which is preliminary data.</text>
</comment>
<evidence type="ECO:0000313" key="1">
    <source>
        <dbReference type="EMBL" id="MCZ0701881.1"/>
    </source>
</evidence>
<dbReference type="InterPro" id="IPR052159">
    <property type="entry name" value="Competence_DNA_uptake"/>
</dbReference>
<dbReference type="InterPro" id="IPR036866">
    <property type="entry name" value="RibonucZ/Hydroxyglut_hydro"/>
</dbReference>
<keyword evidence="2" id="KW-1185">Reference proteome</keyword>
<protein>
    <recommendedName>
        <fullName evidence="3">MBL fold metallo-hydrolase</fullName>
    </recommendedName>
</protein>
<dbReference type="Gene3D" id="3.60.15.10">
    <property type="entry name" value="Ribonuclease Z/Hydroxyacylglutathione hydrolase-like"/>
    <property type="match status" value="1"/>
</dbReference>